<protein>
    <recommendedName>
        <fullName evidence="12">Cytochrome c oxidase subunit 2</fullName>
    </recommendedName>
</protein>
<dbReference type="InterPro" id="IPR002429">
    <property type="entry name" value="CcO_II-like_C"/>
</dbReference>
<dbReference type="Gene3D" id="2.60.40.420">
    <property type="entry name" value="Cupredoxins - blue copper proteins"/>
    <property type="match status" value="1"/>
</dbReference>
<evidence type="ECO:0000256" key="11">
    <source>
        <dbReference type="ARBA" id="ARBA00049512"/>
    </source>
</evidence>
<evidence type="ECO:0000256" key="14">
    <source>
        <dbReference type="SAM" id="Phobius"/>
    </source>
</evidence>
<keyword evidence="12" id="KW-0999">Mitochondrion inner membrane</keyword>
<dbReference type="GO" id="GO:0004129">
    <property type="term" value="F:cytochrome-c oxidase activity"/>
    <property type="evidence" value="ECO:0007669"/>
    <property type="project" value="UniProtKB-EC"/>
</dbReference>
<dbReference type="PROSITE" id="PS50857">
    <property type="entry name" value="COX2_CUA"/>
    <property type="match status" value="1"/>
</dbReference>
<dbReference type="Gene3D" id="1.10.287.90">
    <property type="match status" value="1"/>
</dbReference>
<evidence type="ECO:0000256" key="3">
    <source>
        <dbReference type="ARBA" id="ARBA00022448"/>
    </source>
</evidence>
<keyword evidence="4 12" id="KW-0679">Respiratory chain</keyword>
<dbReference type="PANTHER" id="PTHR22888">
    <property type="entry name" value="CYTOCHROME C OXIDASE, SUBUNIT II"/>
    <property type="match status" value="1"/>
</dbReference>
<reference evidence="17" key="1">
    <citation type="submission" date="2020-06" db="EMBL/GenBank/DDBJ databases">
        <authorList>
            <person name="Li T."/>
            <person name="Hu X."/>
            <person name="Zhang T."/>
            <person name="Song X."/>
            <person name="Zhang H."/>
            <person name="Dai N."/>
            <person name="Sheng W."/>
            <person name="Hou X."/>
            <person name="Wei L."/>
        </authorList>
    </citation>
    <scope>NUCLEOTIDE SEQUENCE</scope>
    <source>
        <strain evidence="17">KEN8</strain>
        <tissue evidence="17">Leaf</tissue>
    </source>
</reference>
<evidence type="ECO:0000256" key="12">
    <source>
        <dbReference type="RuleBase" id="RU000457"/>
    </source>
</evidence>
<sequence length="675" mass="76788">MPLHSHAFLGWTKAIPVFLNWESKSLFFLWGAEQSKNEPKKMIVLECLFLTIAPCDAAEPWQLGSQDAATPMMQGIIDLHHDIFFFLILIFVFVSWILVRALWHFHYKKNPIPQRIVHGTTIEILWTIFPSIILMFIAIPSFALLYSMDEVVVDPAITIKAIGHQWYWTYEYSDYNSGDEQSLTFDSYTIPEDDPELGVKCDAVPGRLNQTSISKLFLGKIMVLGSLAIAIQKFRFSSTSSQSLIATGGNALTPTTPTMEFNNLIEESSSSSSSDDSLTTFRNIIAAPNERELYNRITFLENQNYYGLPPQTRPGEYSSIVREHFDQSIHVRHYRRIYDQELFELQILEIKGALQDKLNAMMLEEPNLARIIQLSPYDNIREQAFSFIEGSTESISAMRHSFQRDLMSGALNHFLQDISRRGRHSEIYQDFYRYFTDEAFSISRSFDGHKEIVLVATTKKRLAPQLVYKQDDQSESAGEKKRESAKNLSDSVTEQSDDSSVTQDDPTPSTLLSLYTTSEVEERKNFYLYIVGPQNAKSSPLEAILNAARAPGDRGLLEQMIVDLTQRSILNIEICFIPVYSKNNVSQLAKIKRTHSTVLDQRLNINIPIKDQARRMFAYLALLSCSLLLTYETSLAARFLPFKPAKVGDEKGKEKGPSLVQSFPIDDLSRCISEA</sequence>
<keyword evidence="12" id="KW-0479">Metal-binding</keyword>
<comment type="subcellular location">
    <subcellularLocation>
        <location evidence="12">Mitochondrion inner membrane</location>
        <topology evidence="12">Multi-pass membrane protein</topology>
    </subcellularLocation>
    <subcellularLocation>
        <location evidence="1">Mitochondrion membrane</location>
        <topology evidence="1">Multi-pass membrane protein</topology>
    </subcellularLocation>
</comment>
<keyword evidence="12" id="KW-0186">Copper</keyword>
<comment type="cofactor">
    <cofactor evidence="12">
        <name>Cu cation</name>
        <dbReference type="ChEBI" id="CHEBI:23378"/>
    </cofactor>
    <text evidence="12">Binds a copper A center.</text>
</comment>
<dbReference type="GO" id="GO:0005507">
    <property type="term" value="F:copper ion binding"/>
    <property type="evidence" value="ECO:0007669"/>
    <property type="project" value="InterPro"/>
</dbReference>
<feature type="domain" description="Cytochrome oxidase subunit II copper A binding" evidence="15">
    <location>
        <begin position="154"/>
        <end position="267"/>
    </location>
</feature>
<keyword evidence="5 12" id="KW-0812">Transmembrane</keyword>
<evidence type="ECO:0000256" key="2">
    <source>
        <dbReference type="ARBA" id="ARBA00007866"/>
    </source>
</evidence>
<evidence type="ECO:0000256" key="7">
    <source>
        <dbReference type="ARBA" id="ARBA00022982"/>
    </source>
</evidence>
<evidence type="ECO:0000256" key="13">
    <source>
        <dbReference type="SAM" id="MobiDB-lite"/>
    </source>
</evidence>
<evidence type="ECO:0000256" key="5">
    <source>
        <dbReference type="ARBA" id="ARBA00022692"/>
    </source>
</evidence>
<accession>A0AAW2IU20</accession>
<evidence type="ECO:0000256" key="9">
    <source>
        <dbReference type="ARBA" id="ARBA00023128"/>
    </source>
</evidence>
<feature type="compositionally biased region" description="Basic and acidic residues" evidence="13">
    <location>
        <begin position="469"/>
        <end position="485"/>
    </location>
</feature>
<feature type="transmembrane region" description="Helical" evidence="14">
    <location>
        <begin position="124"/>
        <end position="146"/>
    </location>
</feature>
<dbReference type="Pfam" id="PF02790">
    <property type="entry name" value="COX2_TM"/>
    <property type="match status" value="1"/>
</dbReference>
<proteinExistence type="inferred from homology"/>
<keyword evidence="8 14" id="KW-1133">Transmembrane helix</keyword>
<evidence type="ECO:0000259" key="15">
    <source>
        <dbReference type="PROSITE" id="PS50857"/>
    </source>
</evidence>
<evidence type="ECO:0000256" key="10">
    <source>
        <dbReference type="ARBA" id="ARBA00023136"/>
    </source>
</evidence>
<dbReference type="AlphaFoldDB" id="A0AAW2IU20"/>
<dbReference type="SUPFAM" id="SSF49503">
    <property type="entry name" value="Cupredoxins"/>
    <property type="match status" value="1"/>
</dbReference>
<feature type="transmembrane region" description="Helical" evidence="14">
    <location>
        <begin position="83"/>
        <end position="103"/>
    </location>
</feature>
<organism evidence="17">
    <name type="scientific">Sesamum calycinum</name>
    <dbReference type="NCBI Taxonomy" id="2727403"/>
    <lineage>
        <taxon>Eukaryota</taxon>
        <taxon>Viridiplantae</taxon>
        <taxon>Streptophyta</taxon>
        <taxon>Embryophyta</taxon>
        <taxon>Tracheophyta</taxon>
        <taxon>Spermatophyta</taxon>
        <taxon>Magnoliopsida</taxon>
        <taxon>eudicotyledons</taxon>
        <taxon>Gunneridae</taxon>
        <taxon>Pentapetalae</taxon>
        <taxon>asterids</taxon>
        <taxon>lamiids</taxon>
        <taxon>Lamiales</taxon>
        <taxon>Pedaliaceae</taxon>
        <taxon>Sesamum</taxon>
    </lineage>
</organism>
<dbReference type="PROSITE" id="PS50999">
    <property type="entry name" value="COX2_TM"/>
    <property type="match status" value="1"/>
</dbReference>
<keyword evidence="7 12" id="KW-0249">Electron transport</keyword>
<evidence type="ECO:0000256" key="6">
    <source>
        <dbReference type="ARBA" id="ARBA00022967"/>
    </source>
</evidence>
<dbReference type="FunFam" id="1.10.287.90:FF:000004">
    <property type="entry name" value="Cytochrome c oxidase subunit 2"/>
    <property type="match status" value="1"/>
</dbReference>
<keyword evidence="10 12" id="KW-0472">Membrane</keyword>
<feature type="compositionally biased region" description="Polar residues" evidence="13">
    <location>
        <begin position="486"/>
        <end position="508"/>
    </location>
</feature>
<keyword evidence="6" id="KW-1278">Translocase</keyword>
<gene>
    <name evidence="17" type="ORF">Scaly_2812800</name>
</gene>
<dbReference type="SUPFAM" id="SSF81464">
    <property type="entry name" value="Cytochrome c oxidase subunit II-like, transmembrane region"/>
    <property type="match status" value="1"/>
</dbReference>
<evidence type="ECO:0000313" key="17">
    <source>
        <dbReference type="EMBL" id="KAL0285646.1"/>
    </source>
</evidence>
<comment type="function">
    <text evidence="12">Component of the cytochrome c oxidase, the last enzyme in the mitochondrial electron transport chain which drives oxidative phosphorylation. The respiratory chain contains 3 multisubunit complexes succinate dehydrogenase (complex II, CII), ubiquinol-cytochrome c oxidoreductase (cytochrome b-c1 complex, complex III, CIII) and cytochrome c oxidase (complex IV, CIV), that cooperate to transfer electrons derived from NADH and succinate to molecular oxygen, creating an electrochemical gradient over the inner membrane that drives transmembrane transport and the ATP synthase. Cytochrome c oxidase is the component of the respiratory chain that catalyzes the reduction of oxygen to water. Electrons originating from reduced cytochrome c in the intermembrane space (IMS) are transferred via the dinuclear copper A center (CU(A)) of subunit 2 and heme A of subunit 1 to the active site in subunit 1, a binuclear center (BNC) formed by heme A3 and copper B (CU(B)). The BNC reduces molecular oxygen to 2 water molecules using 4 electrons from cytochrome c in the IMS and 4 protons from the mitochondrial matrix.</text>
</comment>
<comment type="similarity">
    <text evidence="2 12">Belongs to the cytochrome c oxidase subunit 2 family.</text>
</comment>
<name>A0AAW2IU20_9LAMI</name>
<evidence type="ECO:0000256" key="8">
    <source>
        <dbReference type="ARBA" id="ARBA00022989"/>
    </source>
</evidence>
<comment type="catalytic activity">
    <reaction evidence="11">
        <text>4 Fe(II)-[cytochrome c] + O2 + 8 H(+)(in) = 4 Fe(III)-[cytochrome c] + 2 H2O + 4 H(+)(out)</text>
        <dbReference type="Rhea" id="RHEA:11436"/>
        <dbReference type="Rhea" id="RHEA-COMP:10350"/>
        <dbReference type="Rhea" id="RHEA-COMP:14399"/>
        <dbReference type="ChEBI" id="CHEBI:15377"/>
        <dbReference type="ChEBI" id="CHEBI:15378"/>
        <dbReference type="ChEBI" id="CHEBI:15379"/>
        <dbReference type="ChEBI" id="CHEBI:29033"/>
        <dbReference type="ChEBI" id="CHEBI:29034"/>
        <dbReference type="EC" id="7.1.1.9"/>
    </reaction>
    <physiologicalReaction direction="left-to-right" evidence="11">
        <dbReference type="Rhea" id="RHEA:11437"/>
    </physiologicalReaction>
</comment>
<dbReference type="InterPro" id="IPR045187">
    <property type="entry name" value="CcO_II"/>
</dbReference>
<dbReference type="Pfam" id="PF00116">
    <property type="entry name" value="COX2"/>
    <property type="match status" value="1"/>
</dbReference>
<feature type="domain" description="Cytochrome oxidase subunit II transmembrane region profile" evidence="16">
    <location>
        <begin position="57"/>
        <end position="152"/>
    </location>
</feature>
<reference evidence="17" key="2">
    <citation type="journal article" date="2024" name="Plant">
        <title>Genomic evolution and insights into agronomic trait innovations of Sesamum species.</title>
        <authorList>
            <person name="Miao H."/>
            <person name="Wang L."/>
            <person name="Qu L."/>
            <person name="Liu H."/>
            <person name="Sun Y."/>
            <person name="Le M."/>
            <person name="Wang Q."/>
            <person name="Wei S."/>
            <person name="Zheng Y."/>
            <person name="Lin W."/>
            <person name="Duan Y."/>
            <person name="Cao H."/>
            <person name="Xiong S."/>
            <person name="Wang X."/>
            <person name="Wei L."/>
            <person name="Li C."/>
            <person name="Ma Q."/>
            <person name="Ju M."/>
            <person name="Zhao R."/>
            <person name="Li G."/>
            <person name="Mu C."/>
            <person name="Tian Q."/>
            <person name="Mei H."/>
            <person name="Zhang T."/>
            <person name="Gao T."/>
            <person name="Zhang H."/>
        </authorList>
    </citation>
    <scope>NUCLEOTIDE SEQUENCE</scope>
    <source>
        <strain evidence="17">KEN8</strain>
    </source>
</reference>
<dbReference type="EMBL" id="JACGWM010001924">
    <property type="protein sequence ID" value="KAL0285646.1"/>
    <property type="molecule type" value="Genomic_DNA"/>
</dbReference>
<dbReference type="InterPro" id="IPR008972">
    <property type="entry name" value="Cupredoxin"/>
</dbReference>
<keyword evidence="3 12" id="KW-0813">Transport</keyword>
<dbReference type="InterPro" id="IPR036257">
    <property type="entry name" value="Cyt_c_oxidase_su2_TM_sf"/>
</dbReference>
<evidence type="ECO:0000256" key="1">
    <source>
        <dbReference type="ARBA" id="ARBA00004225"/>
    </source>
</evidence>
<evidence type="ECO:0000256" key="4">
    <source>
        <dbReference type="ARBA" id="ARBA00022660"/>
    </source>
</evidence>
<dbReference type="GO" id="GO:0042773">
    <property type="term" value="P:ATP synthesis coupled electron transport"/>
    <property type="evidence" value="ECO:0007669"/>
    <property type="project" value="TreeGrafter"/>
</dbReference>
<dbReference type="PANTHER" id="PTHR22888:SF9">
    <property type="entry name" value="CYTOCHROME C OXIDASE SUBUNIT 2"/>
    <property type="match status" value="1"/>
</dbReference>
<dbReference type="GO" id="GO:0005743">
    <property type="term" value="C:mitochondrial inner membrane"/>
    <property type="evidence" value="ECO:0007669"/>
    <property type="project" value="UniProtKB-SubCell"/>
</dbReference>
<dbReference type="InterPro" id="IPR011759">
    <property type="entry name" value="Cyt_c_oxidase_su2_TM_dom"/>
</dbReference>
<keyword evidence="9 12" id="KW-0496">Mitochondrion</keyword>
<feature type="region of interest" description="Disordered" evidence="13">
    <location>
        <begin position="467"/>
        <end position="511"/>
    </location>
</feature>
<comment type="caution">
    <text evidence="17">The sequence shown here is derived from an EMBL/GenBank/DDBJ whole genome shotgun (WGS) entry which is preliminary data.</text>
</comment>
<evidence type="ECO:0000259" key="16">
    <source>
        <dbReference type="PROSITE" id="PS50999"/>
    </source>
</evidence>
<dbReference type="PRINTS" id="PR01166">
    <property type="entry name" value="CYCOXIDASEII"/>
</dbReference>